<dbReference type="OrthoDB" id="9805171at2"/>
<dbReference type="Proteomes" id="UP000292346">
    <property type="component" value="Unassembled WGS sequence"/>
</dbReference>
<keyword evidence="3 5" id="KW-0808">Transferase</keyword>
<dbReference type="PANTHER" id="PTHR44942">
    <property type="entry name" value="METHYLTRANSF_11 DOMAIN-CONTAINING PROTEIN"/>
    <property type="match status" value="1"/>
</dbReference>
<proteinExistence type="inferred from homology"/>
<dbReference type="GO" id="GO:0008757">
    <property type="term" value="F:S-adenosylmethionine-dependent methyltransferase activity"/>
    <property type="evidence" value="ECO:0007669"/>
    <property type="project" value="InterPro"/>
</dbReference>
<dbReference type="SUPFAM" id="SSF53335">
    <property type="entry name" value="S-adenosyl-L-methionine-dependent methyltransferases"/>
    <property type="match status" value="1"/>
</dbReference>
<evidence type="ECO:0000256" key="2">
    <source>
        <dbReference type="ARBA" id="ARBA00022603"/>
    </source>
</evidence>
<accession>A0A4R0H909</accession>
<dbReference type="RefSeq" id="WP_131338087.1">
    <property type="nucleotide sequence ID" value="NZ_SJJZ01000002.1"/>
</dbReference>
<dbReference type="EMBL" id="SJJZ01000002">
    <property type="protein sequence ID" value="TCC07445.1"/>
    <property type="molecule type" value="Genomic_DNA"/>
</dbReference>
<evidence type="ECO:0000313" key="6">
    <source>
        <dbReference type="Proteomes" id="UP000292346"/>
    </source>
</evidence>
<dbReference type="AlphaFoldDB" id="A0A4R0H909"/>
<dbReference type="Pfam" id="PF08241">
    <property type="entry name" value="Methyltransf_11"/>
    <property type="match status" value="1"/>
</dbReference>
<dbReference type="InterPro" id="IPR029063">
    <property type="entry name" value="SAM-dependent_MTases_sf"/>
</dbReference>
<keyword evidence="6" id="KW-1185">Reference proteome</keyword>
<dbReference type="Gene3D" id="3.40.50.150">
    <property type="entry name" value="Vaccinia Virus protein VP39"/>
    <property type="match status" value="1"/>
</dbReference>
<dbReference type="InterPro" id="IPR013216">
    <property type="entry name" value="Methyltransf_11"/>
</dbReference>
<evidence type="ECO:0000259" key="4">
    <source>
        <dbReference type="Pfam" id="PF08241"/>
    </source>
</evidence>
<feature type="domain" description="Methyltransferase type 11" evidence="4">
    <location>
        <begin position="53"/>
        <end position="145"/>
    </location>
</feature>
<sequence>MRSEGRQGDSPLADGWDANAGAWIKWSRRGLDSYSSHKLAFLPLIPPPGRLTVDVGAGEGRVSRELRARGHRVLAVDRSSTMIRSAATHPEEPVPAVVADAVNLPVPDAAADCAVAFMSLHDIDNVVPAVAEIGRILAVGGKLVMAIVHPLNSAGDFDRDAAGPNPPYLIPDSYTEARHYTNTRNRDGLSMTYYGIHRPLQTYTEALADAGLVIERLREHASDDPANKWYRIPLFLHIVASRP</sequence>
<comment type="caution">
    <text evidence="5">The sequence shown here is derived from an EMBL/GenBank/DDBJ whole genome shotgun (WGS) entry which is preliminary data.</text>
</comment>
<keyword evidence="2 5" id="KW-0489">Methyltransferase</keyword>
<dbReference type="GO" id="GO:0032259">
    <property type="term" value="P:methylation"/>
    <property type="evidence" value="ECO:0007669"/>
    <property type="project" value="UniProtKB-KW"/>
</dbReference>
<comment type="similarity">
    <text evidence="1">Belongs to the methyltransferase superfamily.</text>
</comment>
<dbReference type="CDD" id="cd02440">
    <property type="entry name" value="AdoMet_MTases"/>
    <property type="match status" value="1"/>
</dbReference>
<reference evidence="5 6" key="1">
    <citation type="submission" date="2019-02" db="EMBL/GenBank/DDBJ databases">
        <title>Kribbella capetownensis sp. nov. and Kribbella speibonae sp. nov., isolated from soil.</title>
        <authorList>
            <person name="Curtis S.M."/>
            <person name="Norton I."/>
            <person name="Everest G.J."/>
            <person name="Meyers P.R."/>
        </authorList>
    </citation>
    <scope>NUCLEOTIDE SEQUENCE [LARGE SCALE GENOMIC DNA]</scope>
    <source>
        <strain evidence="5 6">KCTC 29219</strain>
    </source>
</reference>
<evidence type="ECO:0000256" key="3">
    <source>
        <dbReference type="ARBA" id="ARBA00022679"/>
    </source>
</evidence>
<protein>
    <submittedName>
        <fullName evidence="5">Class I SAM-dependent methyltransferase</fullName>
    </submittedName>
</protein>
<evidence type="ECO:0000313" key="5">
    <source>
        <dbReference type="EMBL" id="TCC07445.1"/>
    </source>
</evidence>
<evidence type="ECO:0000256" key="1">
    <source>
        <dbReference type="ARBA" id="ARBA00008361"/>
    </source>
</evidence>
<name>A0A4R0H909_9ACTN</name>
<organism evidence="5 6">
    <name type="scientific">Kribbella soli</name>
    <dbReference type="NCBI Taxonomy" id="1124743"/>
    <lineage>
        <taxon>Bacteria</taxon>
        <taxon>Bacillati</taxon>
        <taxon>Actinomycetota</taxon>
        <taxon>Actinomycetes</taxon>
        <taxon>Propionibacteriales</taxon>
        <taxon>Kribbellaceae</taxon>
        <taxon>Kribbella</taxon>
    </lineage>
</organism>
<gene>
    <name evidence="5" type="ORF">E0H45_15765</name>
</gene>
<dbReference type="PANTHER" id="PTHR44942:SF4">
    <property type="entry name" value="METHYLTRANSFERASE TYPE 11 DOMAIN-CONTAINING PROTEIN"/>
    <property type="match status" value="1"/>
</dbReference>
<dbReference type="InterPro" id="IPR051052">
    <property type="entry name" value="Diverse_substrate_MTase"/>
</dbReference>